<keyword evidence="3" id="KW-0732">Signal</keyword>
<keyword evidence="5" id="KW-1185">Reference proteome</keyword>
<feature type="coiled-coil region" evidence="1">
    <location>
        <begin position="58"/>
        <end position="121"/>
    </location>
</feature>
<reference evidence="4 5" key="1">
    <citation type="submission" date="2012-10" db="EMBL/GenBank/DDBJ databases">
        <title>Genome sequencing of Tanticharoenia sakaeratensis NBRC 103193.</title>
        <authorList>
            <person name="Azuma Y."/>
            <person name="Hadano H."/>
            <person name="Hirakawa H."/>
            <person name="Matsushita K."/>
        </authorList>
    </citation>
    <scope>NUCLEOTIDE SEQUENCE [LARGE SCALE GENOMIC DNA]</scope>
    <source>
        <strain evidence="4 5">NBRC 103193</strain>
    </source>
</reference>
<accession>A0A0D6MGE8</accession>
<dbReference type="EMBL" id="BALE01000001">
    <property type="protein sequence ID" value="GAN52714.1"/>
    <property type="molecule type" value="Genomic_DNA"/>
</dbReference>
<name>A0A0D6MGE8_9PROT</name>
<gene>
    <name evidence="4" type="ORF">Tasa_001_029</name>
</gene>
<evidence type="ECO:0000256" key="3">
    <source>
        <dbReference type="SAM" id="SignalP"/>
    </source>
</evidence>
<feature type="region of interest" description="Disordered" evidence="2">
    <location>
        <begin position="130"/>
        <end position="181"/>
    </location>
</feature>
<dbReference type="STRING" id="1231623.Tasa_001_029"/>
<dbReference type="Proteomes" id="UP000032679">
    <property type="component" value="Unassembled WGS sequence"/>
</dbReference>
<dbReference type="AlphaFoldDB" id="A0A0D6MGE8"/>
<evidence type="ECO:0000313" key="5">
    <source>
        <dbReference type="Proteomes" id="UP000032679"/>
    </source>
</evidence>
<comment type="caution">
    <text evidence="4">The sequence shown here is derived from an EMBL/GenBank/DDBJ whole genome shotgun (WGS) entry which is preliminary data.</text>
</comment>
<evidence type="ECO:0000256" key="2">
    <source>
        <dbReference type="SAM" id="MobiDB-lite"/>
    </source>
</evidence>
<keyword evidence="1" id="KW-0175">Coiled coil</keyword>
<evidence type="ECO:0000256" key="1">
    <source>
        <dbReference type="SAM" id="Coils"/>
    </source>
</evidence>
<protein>
    <submittedName>
        <fullName evidence="4">Uncharacterized protein</fullName>
    </submittedName>
</protein>
<evidence type="ECO:0000313" key="4">
    <source>
        <dbReference type="EMBL" id="GAN52714.1"/>
    </source>
</evidence>
<proteinExistence type="predicted"/>
<feature type="signal peptide" evidence="3">
    <location>
        <begin position="1"/>
        <end position="20"/>
    </location>
</feature>
<feature type="chain" id="PRO_5002308004" evidence="3">
    <location>
        <begin position="21"/>
        <end position="181"/>
    </location>
</feature>
<sequence length="181" mass="19140">MLVLLASVLGAVASATSAEALPSQGIPDGGCARPDGGRAAGGTPMASQNTCDQPNSYTRAHEIELDQHETRLNTLMAQSQLAHGAQRLVLQQQISQEQTRLAQLRDARRMHIARMQDAEQMHRARLRSLDDAQRARLGRVPPGITGPVSRRTAAPSLPPLGMPNSLTPRAPGGASAIPHGG</sequence>
<organism evidence="4 5">
    <name type="scientific">Tanticharoenia sakaeratensis NBRC 103193</name>
    <dbReference type="NCBI Taxonomy" id="1231623"/>
    <lineage>
        <taxon>Bacteria</taxon>
        <taxon>Pseudomonadati</taxon>
        <taxon>Pseudomonadota</taxon>
        <taxon>Alphaproteobacteria</taxon>
        <taxon>Acetobacterales</taxon>
        <taxon>Acetobacteraceae</taxon>
        <taxon>Tanticharoenia</taxon>
    </lineage>
</organism>
<feature type="region of interest" description="Disordered" evidence="2">
    <location>
        <begin position="21"/>
        <end position="53"/>
    </location>
</feature>